<name>A0A8S1VUB9_PAROT</name>
<organism evidence="1 2">
    <name type="scientific">Paramecium octaurelia</name>
    <dbReference type="NCBI Taxonomy" id="43137"/>
    <lineage>
        <taxon>Eukaryota</taxon>
        <taxon>Sar</taxon>
        <taxon>Alveolata</taxon>
        <taxon>Ciliophora</taxon>
        <taxon>Intramacronucleata</taxon>
        <taxon>Oligohymenophorea</taxon>
        <taxon>Peniculida</taxon>
        <taxon>Parameciidae</taxon>
        <taxon>Paramecium</taxon>
    </lineage>
</organism>
<dbReference type="Proteomes" id="UP000683925">
    <property type="component" value="Unassembled WGS sequence"/>
</dbReference>
<accession>A0A8S1VUB9</accession>
<proteinExistence type="predicted"/>
<dbReference type="EMBL" id="CAJJDP010000075">
    <property type="protein sequence ID" value="CAD8181030.1"/>
    <property type="molecule type" value="Genomic_DNA"/>
</dbReference>
<dbReference type="AlphaFoldDB" id="A0A8S1VUB9"/>
<dbReference type="OrthoDB" id="296976at2759"/>
<gene>
    <name evidence="1" type="ORF">POCTA_138.1.T0760099</name>
</gene>
<evidence type="ECO:0000313" key="2">
    <source>
        <dbReference type="Proteomes" id="UP000683925"/>
    </source>
</evidence>
<protein>
    <submittedName>
        <fullName evidence="1">Uncharacterized protein</fullName>
    </submittedName>
</protein>
<keyword evidence="2" id="KW-1185">Reference proteome</keyword>
<comment type="caution">
    <text evidence="1">The sequence shown here is derived from an EMBL/GenBank/DDBJ whole genome shotgun (WGS) entry which is preliminary data.</text>
</comment>
<sequence>MCDHRKRQFTQDELDNSNIIPRAPLIKPLKASSILIPELSLTYESPNYFKKISLAISSEDDQLEGFQLAVVGKNIKKRQKFQTDSASHTVINMMDRQLLSRNSQKMQIESDLF</sequence>
<reference evidence="1" key="1">
    <citation type="submission" date="2021-01" db="EMBL/GenBank/DDBJ databases">
        <authorList>
            <consortium name="Genoscope - CEA"/>
            <person name="William W."/>
        </authorList>
    </citation>
    <scope>NUCLEOTIDE SEQUENCE</scope>
</reference>
<dbReference type="OMA" id="KMQIEND"/>
<evidence type="ECO:0000313" key="1">
    <source>
        <dbReference type="EMBL" id="CAD8181030.1"/>
    </source>
</evidence>